<reference evidence="2" key="1">
    <citation type="journal article" date="2024" name="Proc. Natl. Acad. Sci. U.S.A.">
        <title>Extraordinary preservation of gene collinearity over three hundred million years revealed in homosporous lycophytes.</title>
        <authorList>
            <person name="Li C."/>
            <person name="Wickell D."/>
            <person name="Kuo L.Y."/>
            <person name="Chen X."/>
            <person name="Nie B."/>
            <person name="Liao X."/>
            <person name="Peng D."/>
            <person name="Ji J."/>
            <person name="Jenkins J."/>
            <person name="Williams M."/>
            <person name="Shu S."/>
            <person name="Plott C."/>
            <person name="Barry K."/>
            <person name="Rajasekar S."/>
            <person name="Grimwood J."/>
            <person name="Han X."/>
            <person name="Sun S."/>
            <person name="Hou Z."/>
            <person name="He W."/>
            <person name="Dai G."/>
            <person name="Sun C."/>
            <person name="Schmutz J."/>
            <person name="Leebens-Mack J.H."/>
            <person name="Li F.W."/>
            <person name="Wang L."/>
        </authorList>
    </citation>
    <scope>NUCLEOTIDE SEQUENCE [LARGE SCALE GENOMIC DNA]</scope>
    <source>
        <strain evidence="2">cv. PW_Plant_1</strain>
    </source>
</reference>
<protein>
    <submittedName>
        <fullName evidence="1">Uncharacterized protein</fullName>
    </submittedName>
</protein>
<organism evidence="1 2">
    <name type="scientific">Diphasiastrum complanatum</name>
    <name type="common">Issler's clubmoss</name>
    <name type="synonym">Lycopodium complanatum</name>
    <dbReference type="NCBI Taxonomy" id="34168"/>
    <lineage>
        <taxon>Eukaryota</taxon>
        <taxon>Viridiplantae</taxon>
        <taxon>Streptophyta</taxon>
        <taxon>Embryophyta</taxon>
        <taxon>Tracheophyta</taxon>
        <taxon>Lycopodiopsida</taxon>
        <taxon>Lycopodiales</taxon>
        <taxon>Lycopodiaceae</taxon>
        <taxon>Lycopodioideae</taxon>
        <taxon>Diphasiastrum</taxon>
    </lineage>
</organism>
<accession>A0ACC2DS42</accession>
<proteinExistence type="predicted"/>
<evidence type="ECO:0000313" key="1">
    <source>
        <dbReference type="EMBL" id="KAJ7556787.1"/>
    </source>
</evidence>
<dbReference type="Proteomes" id="UP001162992">
    <property type="component" value="Chromosome 5"/>
</dbReference>
<gene>
    <name evidence="1" type="ORF">O6H91_05G098400</name>
</gene>
<sequence length="209" mass="22880">MVMAKHDLSKISTKGGARINTKGGARINTNISLKTKQKTRTKMETSQASTSKLKKKNIKCFFCGKKGHYATNCFKKKNQFKQANISNEKEDDANASEGEGSLMVSSFSSSPFKKDGSWYIDSGASSHMCSSKDSFSSIIPYEGAKKFIYTANDQECKIEGVGTISLKLAYSKVLSLHKVLFVPKLTKNLISVGHLLDNGLMSNSILTLV</sequence>
<comment type="caution">
    <text evidence="1">The sequence shown here is derived from an EMBL/GenBank/DDBJ whole genome shotgun (WGS) entry which is preliminary data.</text>
</comment>
<dbReference type="EMBL" id="CM055096">
    <property type="protein sequence ID" value="KAJ7556787.1"/>
    <property type="molecule type" value="Genomic_DNA"/>
</dbReference>
<name>A0ACC2DS42_DIPCM</name>
<evidence type="ECO:0000313" key="2">
    <source>
        <dbReference type="Proteomes" id="UP001162992"/>
    </source>
</evidence>
<keyword evidence="2" id="KW-1185">Reference proteome</keyword>